<evidence type="ECO:0000256" key="19">
    <source>
        <dbReference type="PROSITE-ProRule" id="PRU00196"/>
    </source>
</evidence>
<dbReference type="FunFam" id="2.40.10.10:FF:000003">
    <property type="entry name" value="Transmembrane serine protease 3"/>
    <property type="match status" value="1"/>
</dbReference>
<keyword evidence="12" id="KW-0492">Microsome</keyword>
<dbReference type="PROSITE" id="PS00135">
    <property type="entry name" value="TRYPSIN_SER"/>
    <property type="match status" value="1"/>
</dbReference>
<evidence type="ECO:0008006" key="27">
    <source>
        <dbReference type="Google" id="ProtNLM"/>
    </source>
</evidence>
<evidence type="ECO:0000313" key="26">
    <source>
        <dbReference type="Proteomes" id="UP000466442"/>
    </source>
</evidence>
<evidence type="ECO:0000256" key="7">
    <source>
        <dbReference type="ARBA" id="ARBA00022670"/>
    </source>
</evidence>
<keyword evidence="13" id="KW-0560">Oxidoreductase</keyword>
<evidence type="ECO:0000259" key="23">
    <source>
        <dbReference type="PROSITE" id="PS50240"/>
    </source>
</evidence>
<protein>
    <recommendedName>
        <fullName evidence="27">Serine protease nudel</fullName>
    </recommendedName>
</protein>
<dbReference type="PROSITE" id="PS00086">
    <property type="entry name" value="CYTOCHROME_P450"/>
    <property type="match status" value="5"/>
</dbReference>
<name>A0A8S9XY01_APOLU</name>
<dbReference type="SMART" id="SM00020">
    <property type="entry name" value="Tryp_SPc"/>
    <property type="match status" value="1"/>
</dbReference>
<evidence type="ECO:0000313" key="25">
    <source>
        <dbReference type="EMBL" id="KAF6213419.1"/>
    </source>
</evidence>
<keyword evidence="7 20" id="KW-0645">Protease</keyword>
<feature type="disulfide bond" evidence="18">
    <location>
        <begin position="1793"/>
        <end position="1808"/>
    </location>
</feature>
<feature type="disulfide bond" evidence="18">
    <location>
        <begin position="870"/>
        <end position="885"/>
    </location>
</feature>
<dbReference type="Gene3D" id="4.10.400.10">
    <property type="entry name" value="Low-density Lipoprotein Receptor"/>
    <property type="match status" value="4"/>
</dbReference>
<evidence type="ECO:0000256" key="13">
    <source>
        <dbReference type="ARBA" id="ARBA00023002"/>
    </source>
</evidence>
<feature type="disulfide bond" evidence="18">
    <location>
        <begin position="284"/>
        <end position="296"/>
    </location>
</feature>
<dbReference type="CDD" id="cd00190">
    <property type="entry name" value="Tryp_SPc"/>
    <property type="match status" value="1"/>
</dbReference>
<dbReference type="GO" id="GO:0006508">
    <property type="term" value="P:proteolysis"/>
    <property type="evidence" value="ECO:0007669"/>
    <property type="project" value="UniProtKB-KW"/>
</dbReference>
<feature type="disulfide bond" evidence="18">
    <location>
        <begin position="303"/>
        <end position="318"/>
    </location>
</feature>
<feature type="region of interest" description="Disordered" evidence="21">
    <location>
        <begin position="587"/>
        <end position="614"/>
    </location>
</feature>
<feature type="disulfide bond" evidence="18">
    <location>
        <begin position="374"/>
        <end position="389"/>
    </location>
</feature>
<dbReference type="Gene3D" id="1.10.630.10">
    <property type="entry name" value="Cytochrome P450"/>
    <property type="match status" value="5"/>
</dbReference>
<dbReference type="InterPro" id="IPR001190">
    <property type="entry name" value="SRCR"/>
</dbReference>
<evidence type="ECO:0000256" key="2">
    <source>
        <dbReference type="ARBA" id="ARBA00003690"/>
    </source>
</evidence>
<sequence length="4197" mass="476437">MCGKLNALTDALDALKNLDVIENLRILQKDLTVLRRVASQLATECYSKLNRSSESLDDTDTYSDVNQSEENDYLASASNLRETRVQPPGMNIGQQGIPPSMNPSSKESGLPGNPFPTTNGKSRGRPNNECSNSRWSSEPYYATAIANSFGQQDEHRLSNYPPFNPQTGLIATKYIRQQPFPPFNYAIQPAPTPQFYQWNPIPQQQQSFGFLPPTQLNPEYLEAQHFQTNVVPENQRVVCSYFPIPGDLYRFPPVQGVTSDSPQMKGDPRINEEVPESKTKADICGPGRIICDSGECVKSEQWCDGITNCADMSDEARCSCRKRTHIDKICDGYNDCPHGEDEIGCSWCPPGTFNCEDWSGDNYQPTCINIANRCDDVAQCPNKKDEMECTLLTDNLGPKQILVSYGRGYLHRNFRGIWYPVCTQNIFQSHFAQSACTAEFGPQHSLAVVTHVTPMTSYRGKFVRESPFALVGSCPDGEVSWVDCPQVDCGIKSPQALAKEIATTRFKRFLQEHELYEAGARNNTHVKVCHPQLRKAPTDLLGGYFPRLNPEVENDDFYNRVWGNLNFPYMGYFQGQTGHQLVGSRVKHANPSASDAEGSSRRTTREEGRVVGGTTSSPAAWPWMVMMHKDGIFHCGGAILSEKLILTAAHCVDGYENSFYEIRAGTIRRLSYSPQEQLRKISTVIMHEKYDRNDFSNDVAVVELDRPLAYNRWVLPICLPPPDFPHVPHPSTICVAVGWGATKEHGLDPDGVHEVELPILPVCNHEADRAAHDICAGYWEGGKDSCQGDSGGPLLCRLDDPDRWYVAGVVSHGEGCARMEEPGVYTRVSMYIPWIRAASMKKRNTYTKPKQTCPGHQCRSVGCLPKELECNGIVDCLFGDDELICGPQFRSSNSSGRSAEQKIVVTLESDSHSQSIGVNVTHNLESDKHSSESQEDERYPITSEDKITPGKEGASLVSIGNKIGDKNTSCTVQSENEVTVHPPTNVNNGHDNITSVGDKNISMPSEPSKTEDGVDFGIANNNIPGRVCTIHCVEKVAVPSSENLFIPKTNSSEVDRTSTEVTPDNLESSTTESSSGSSFAAEFVTDDEYIIYPITRRQPGSDDLRVKNRTIDVALPPSSTTFEDLKVDPTLLPNLETITHSDQPNGIDTSSQFPTVSTQEQTSLSVSFSGKQDPTNIQGLSSLAEVTITSTDKILITSETTPSAHQEWSDESVSVYQNSIVSSNMFTCKKIKQKIIAENVCDGIVDCEDKSDEQNCSCLDRLQRKLPHLVCNSVWDCPAGTDENNCTVSAKCTEKDYFCFKSKKCVSLVSRCDDKTDCEFGEDEQDCYALTNNYTVTRDDTGRPSLLENGMIVKYDGITGLWTSVCGTMTDVFDKAAIACRNLGFGEFSEAIPLLEEKKFTYDEVNNRINVFEQTCTMVNISCFAPNKLNRPWQGYINADGVVVGLGVLISPQHVIAALPKSISKSGKYLSISFGYTSQPTNIIRSIYEQNVPVNKTFFMEESGATIFELSTPTRLSHGVVPLPYRQMDPDLSEFRCQTVGVTKSGKELMFEVESVHCNPGTQCFKPLNGTSNNMTCQDSSNTISGYVVCYGYGLKGDGGFLVTTFQAINGFCSQECFPDFHLFEHEIKNILENKVKGETIAQPQCLAHRCPRGNCLDWNKIDDGISDCLDSSDELRYEMKEDKKSYCQQYKNCSCGVREFKCDNGECVPISHYCDGSAHCGDASDEKKDCAVCRTYLNVTSPHLLCDGQPNCADKSDEALDICATRNDCSSSNFYNCSSSQPRSCIPKDFVCDGFDDCHFGEDEAACLAIQAKLPKKNQGLVMERKLGHWYPLCYPYPPTPAYLEEICDMAGGWKYSDHRMETVEHKKVVMDVFSQLAFNSATAINREIRGFCEKYFINGFKDRINAIWLLGNPFVLICHPDDLKVLLTNPNCIDKGIEYDCMRSWLGEGLLNSKKAKWIQRRKLLTTTFHFKILEGNASTVVTHGKQLVKSMLSSNGECITVTPIISKCTLDVVCDTAMSVKLDLHDEASTEYVKAIRRVTEGLVYRLLNYYLNRDWIWNLTPAGSRYNKNLKIVHSFTEKVIAQRRKQYNNLTTASFKVPSDHSMTNSSQEGKKMQPFLDRLIEMDINNPGTLTDLDIREEVDTFMFTGHDSTSTTLSFILWELGLNPECQEKAYQELYEIFGDDERDACLEDLQKMQYLEKVMKEGMRLYPAATYISRSVHQDLVLGDGSVIAAGSNAAVSIFHVHRNPAYYQDPEKFDPERFSPDECAKRHPFAYIPFSAGSRNCVGQKFAMMEHRIRQLAMLRKLTGPWFVPVIGPIHFLPFVDIKDALSWLSWLFVDGWNRVAAFWVLGLPYVVVNSPDDIEVILSSTRHIEKGWEYDLLKPWLQQGLLTSTGQKWRSRRKILTPTFHFKILEDKSQTMYVNARKFVERLLQENEKPFSPYEKISCCTLDVISEAAMGVSLNSQDDHSTEYVAAIGRVTIDVVYRVVYVYYTAQWLWELTARGVQNMKDIKFLHDFTSKIITERRAVYSKARNENKIEDIFGEKKRQAFLDRILELDLMNEGEWTDDDIREEVDTFLFEGHDTTAALIQYAMFELGHNPEIQELAYQEQFEIFNNEQRDATMADLQNMHYLERFIKECLRLYPSVPYISRRLNEDLQLKDLPPTPAGSNIVILPYFVHRNPEHFPDPEKFDPDRFLPDECAKRHPFVYIPFSAGPRNCIGQKFAMLEIKYRETLDWLKKLFVDGFDRIAASWLVGLPLVFVNDPDDIEILLSSTKHIDKGAEYDLLKAWLQDGLLLSTGGKWHTRRKLLTPTFHFKILEDKSQTMYANARKFVQKMLEENGQPFAPYQMISSCTLDVIGEAAMGVTLNSLDGENLAYRDAIARTAKAIIFRILFVITRDCIFNITPTGRQDIKDVKFLHGFTNKIIADRRAAYSKIREGENHESAFGEKKRQTFLDTILELDMQNQGRWTDSDIREEVDTFLFEGHDTTAALLQFAIFELGQNPDVQECAYQEQYEIFGDESRETTLSDIQNMNYLERFIKECLRLYPSVPYLARRLTEDLHLKDLPPIVAGTNVTVMPYFVHRNPKWFPDPETFDPNRFLPEECAKRHPFAYIPFSAGPRNCIGQRFAMMELKVLLSTLIRFAKVEPVTMKVVYLLLCIFWHRPTLRSTLMHCQIMSLYSCCPQIPLIGPLHILPFLRYEDTLEWMRSLFKDGRERIAATWFLGKPVVYVNDPDDVEVVLSSIKHISKGAAYSFLKAWLQDGLLLSTGGKWHMRRKLLTPTFHFKILEDQSVSMYANARKFVKKLLEEQGQPFNPYQIISNCTLDVIGETAMGVSLNSLDGDNLEYVSATVRTSKAAMFRLMTAMNREFVFKLTSIGRQDVKDVKYLHSFTNKIIADRRALNSLLKNKRNNASTSGRKKRQTFLDTILELDMQNQGCWTDSDIREEVDTFLFEGHDTSAALLQYAIFELGQNPDVQERAYQEQYEIFGDESRGTTLADIQNMSYLERVIKECLRLYPSVPYLARSLTEDLHLKDLPPIAAGTDVTILPYFVHRNPKVFPDPEKFDPDRFLPEECVKRHPYAYIPFSAGPRNCIGQKFALMELKVLLSTVLRFARVEAVTSKAELKLVPSVILRSCGPIYVKILPRTGSAVWPTRGNERRETRIKSGLDNFCLAFISNNVNTHKTMVSIFLIIVVLLIALWRAFFYIPSLRQIWMFEKIPGPRRMPIIGPAYEMLFITEAGTLEWLKRSFVDGFNRIGKGWLVGVPSVYINNSEDLEVLLSSTKHIDKGKEYMTLNDWLQEGLLLSSGNKWHMRRKLLTPTFHFKILDVKTHTMFANARKFVDKLLEEDGKPFSPVKKISNCTLDIISEAAMGVSLNSQDNPTNEYVASIKRVTKAAIYRIFHMATGKPWIWNLTPIGRQNNRDIKELHSFTNKIIAERREMYKKAREDQTIPENDVGEKKKQAFLDKLLEFDMSNKGQWKDSDIREEVDTFLFEGHDTTAALLQFALFELGQNPQVQELAYKEQFEIFGDDPRCVTMEDLQNMNYLERFIKECLRLYPSVPYISREITEDLHLKDFPVIPSGTNVIVMPYFLHRDSRYFPEPEKFDPDRFLPDECLKRHPFSYIPFSAGPRNCIGQRFAMTEIKTLLSTVIRFAKVEPVTDRSELVLTLSIILRTINPILIRVLPRKRW</sequence>
<evidence type="ECO:0000256" key="15">
    <source>
        <dbReference type="ARBA" id="ARBA00023033"/>
    </source>
</evidence>
<feature type="compositionally biased region" description="Low complexity" evidence="21">
    <location>
        <begin position="1067"/>
        <end position="1078"/>
    </location>
</feature>
<evidence type="ECO:0000256" key="14">
    <source>
        <dbReference type="ARBA" id="ARBA00023004"/>
    </source>
</evidence>
<dbReference type="PROSITE" id="PS50240">
    <property type="entry name" value="TRYPSIN_DOM"/>
    <property type="match status" value="1"/>
</dbReference>
<feature type="domain" description="Peptidase S1" evidence="23">
    <location>
        <begin position="610"/>
        <end position="840"/>
    </location>
</feature>
<dbReference type="InterPro" id="IPR043504">
    <property type="entry name" value="Peptidase_S1_PA_chymotrypsin"/>
</dbReference>
<evidence type="ECO:0000256" key="20">
    <source>
        <dbReference type="RuleBase" id="RU363034"/>
    </source>
</evidence>
<dbReference type="GO" id="GO:0016705">
    <property type="term" value="F:oxidoreductase activity, acting on paired donors, with incorporation or reduction of molecular oxygen"/>
    <property type="evidence" value="ECO:0007669"/>
    <property type="project" value="InterPro"/>
</dbReference>
<organism evidence="25 26">
    <name type="scientific">Apolygus lucorum</name>
    <name type="common">Small green plant bug</name>
    <name type="synonym">Lygocoris lucorum</name>
    <dbReference type="NCBI Taxonomy" id="248454"/>
    <lineage>
        <taxon>Eukaryota</taxon>
        <taxon>Metazoa</taxon>
        <taxon>Ecdysozoa</taxon>
        <taxon>Arthropoda</taxon>
        <taxon>Hexapoda</taxon>
        <taxon>Insecta</taxon>
        <taxon>Pterygota</taxon>
        <taxon>Neoptera</taxon>
        <taxon>Paraneoptera</taxon>
        <taxon>Hemiptera</taxon>
        <taxon>Heteroptera</taxon>
        <taxon>Panheteroptera</taxon>
        <taxon>Cimicomorpha</taxon>
        <taxon>Miridae</taxon>
        <taxon>Mirini</taxon>
        <taxon>Apolygus</taxon>
    </lineage>
</organism>
<dbReference type="Gene3D" id="2.40.10.10">
    <property type="entry name" value="Trypsin-like serine proteases"/>
    <property type="match status" value="1"/>
</dbReference>
<dbReference type="SUPFAM" id="SSF48264">
    <property type="entry name" value="Cytochrome P450"/>
    <property type="match status" value="5"/>
</dbReference>
<dbReference type="InterPro" id="IPR050196">
    <property type="entry name" value="Cytochrome_P450_Monoox"/>
</dbReference>
<dbReference type="PROSITE" id="PS50287">
    <property type="entry name" value="SRCR_2"/>
    <property type="match status" value="1"/>
</dbReference>
<dbReference type="InterPro" id="IPR009003">
    <property type="entry name" value="Peptidase_S1_PA"/>
</dbReference>
<feature type="domain" description="SRCR" evidence="24">
    <location>
        <begin position="1328"/>
        <end position="1386"/>
    </location>
</feature>
<dbReference type="PROSITE" id="PS50068">
    <property type="entry name" value="LDLRA_2"/>
    <property type="match status" value="7"/>
</dbReference>
<dbReference type="PROSITE" id="PS01209">
    <property type="entry name" value="LDLRA_1"/>
    <property type="match status" value="2"/>
</dbReference>
<dbReference type="InterPro" id="IPR036055">
    <property type="entry name" value="LDL_receptor-like_sf"/>
</dbReference>
<dbReference type="Gene3D" id="2.40.128.620">
    <property type="match status" value="1"/>
</dbReference>
<dbReference type="PANTHER" id="PTHR24291">
    <property type="entry name" value="CYTOCHROME P450 FAMILY 4"/>
    <property type="match status" value="1"/>
</dbReference>
<dbReference type="InterPro" id="IPR001128">
    <property type="entry name" value="Cyt_P450"/>
</dbReference>
<evidence type="ECO:0000256" key="10">
    <source>
        <dbReference type="ARBA" id="ARBA00022824"/>
    </source>
</evidence>
<evidence type="ECO:0000256" key="16">
    <source>
        <dbReference type="ARBA" id="ARBA00023136"/>
    </source>
</evidence>
<dbReference type="GO" id="GO:0005789">
    <property type="term" value="C:endoplasmic reticulum membrane"/>
    <property type="evidence" value="ECO:0007669"/>
    <property type="project" value="UniProtKB-SubCell"/>
</dbReference>
<dbReference type="PROSITE" id="PS00134">
    <property type="entry name" value="TRYPSIN_HIS"/>
    <property type="match status" value="1"/>
</dbReference>
<comment type="caution">
    <text evidence="25">The sequence shown here is derived from an EMBL/GenBank/DDBJ whole genome shotgun (WGS) entry which is preliminary data.</text>
</comment>
<keyword evidence="9 20" id="KW-0378">Hydrolase</keyword>
<feature type="compositionally biased region" description="Basic and acidic residues" evidence="21">
    <location>
        <begin position="924"/>
        <end position="949"/>
    </location>
</feature>
<comment type="similarity">
    <text evidence="5">Belongs to the cytochrome P450 family.</text>
</comment>
<feature type="region of interest" description="Disordered" evidence="21">
    <location>
        <begin position="1137"/>
        <end position="1156"/>
    </location>
</feature>
<keyword evidence="11 20" id="KW-0720">Serine protease</keyword>
<accession>A0A8S9XY01</accession>
<dbReference type="InterPro" id="IPR002172">
    <property type="entry name" value="LDrepeatLR_classA_rpt"/>
</dbReference>
<feature type="region of interest" description="Disordered" evidence="21">
    <location>
        <begin position="84"/>
        <end position="134"/>
    </location>
</feature>
<dbReference type="GO" id="GO:0005506">
    <property type="term" value="F:iron ion binding"/>
    <property type="evidence" value="ECO:0007669"/>
    <property type="project" value="InterPro"/>
</dbReference>
<evidence type="ECO:0000256" key="3">
    <source>
        <dbReference type="ARBA" id="ARBA00004174"/>
    </source>
</evidence>
<evidence type="ECO:0000256" key="12">
    <source>
        <dbReference type="ARBA" id="ARBA00022848"/>
    </source>
</evidence>
<feature type="disulfide bond" evidence="18">
    <location>
        <begin position="1696"/>
        <end position="1708"/>
    </location>
</feature>
<evidence type="ECO:0000256" key="22">
    <source>
        <dbReference type="SAM" id="Phobius"/>
    </source>
</evidence>
<evidence type="ECO:0000256" key="9">
    <source>
        <dbReference type="ARBA" id="ARBA00022801"/>
    </source>
</evidence>
<comment type="cofactor">
    <cofactor evidence="1">
        <name>heme</name>
        <dbReference type="ChEBI" id="CHEBI:30413"/>
    </cofactor>
</comment>
<gene>
    <name evidence="25" type="ORF">GE061_011138</name>
</gene>
<feature type="disulfide bond" evidence="18">
    <location>
        <begin position="858"/>
        <end position="876"/>
    </location>
</feature>
<keyword evidence="17 18" id="KW-1015">Disulfide bond</keyword>
<dbReference type="GO" id="GO:0020037">
    <property type="term" value="F:heme binding"/>
    <property type="evidence" value="ECO:0007669"/>
    <property type="project" value="InterPro"/>
</dbReference>
<dbReference type="CDD" id="cd00112">
    <property type="entry name" value="LDLa"/>
    <property type="match status" value="8"/>
</dbReference>
<feature type="region of interest" description="Disordered" evidence="21">
    <location>
        <begin position="257"/>
        <end position="277"/>
    </location>
</feature>
<comment type="function">
    <text evidence="2">May be involved in the metabolism of insect hormones and in the breakdown of synthetic insecticides.</text>
</comment>
<feature type="region of interest" description="Disordered" evidence="21">
    <location>
        <begin position="1049"/>
        <end position="1078"/>
    </location>
</feature>
<dbReference type="CDD" id="cd20628">
    <property type="entry name" value="CYP4"/>
    <property type="match status" value="5"/>
</dbReference>
<feature type="compositionally biased region" description="Basic and acidic residues" evidence="21">
    <location>
        <begin position="598"/>
        <end position="609"/>
    </location>
</feature>
<keyword evidence="10" id="KW-0256">Endoplasmic reticulum</keyword>
<dbReference type="InterPro" id="IPR001254">
    <property type="entry name" value="Trypsin_dom"/>
</dbReference>
<keyword evidence="26" id="KW-1185">Reference proteome</keyword>
<evidence type="ECO:0000259" key="24">
    <source>
        <dbReference type="PROSITE" id="PS50287"/>
    </source>
</evidence>
<dbReference type="InterPro" id="IPR036396">
    <property type="entry name" value="Cyt_P450_sf"/>
</dbReference>
<evidence type="ECO:0000256" key="4">
    <source>
        <dbReference type="ARBA" id="ARBA00004406"/>
    </source>
</evidence>
<keyword evidence="15" id="KW-0503">Monooxygenase</keyword>
<evidence type="ECO:0000256" key="6">
    <source>
        <dbReference type="ARBA" id="ARBA00022617"/>
    </source>
</evidence>
<evidence type="ECO:0000256" key="11">
    <source>
        <dbReference type="ARBA" id="ARBA00022825"/>
    </source>
</evidence>
<feature type="disulfide bond" evidence="18">
    <location>
        <begin position="1312"/>
        <end position="1327"/>
    </location>
</feature>
<dbReference type="Pfam" id="PF00089">
    <property type="entry name" value="Trypsin"/>
    <property type="match status" value="1"/>
</dbReference>
<keyword evidence="16 22" id="KW-0472">Membrane</keyword>
<feature type="compositionally biased region" description="Basic and acidic residues" evidence="21">
    <location>
        <begin position="266"/>
        <end position="277"/>
    </location>
</feature>
<keyword evidence="22" id="KW-0812">Transmembrane</keyword>
<dbReference type="Proteomes" id="UP000466442">
    <property type="component" value="Unassembled WGS sequence"/>
</dbReference>
<dbReference type="InterPro" id="IPR033116">
    <property type="entry name" value="TRYPSIN_SER"/>
</dbReference>
<feature type="transmembrane region" description="Helical" evidence="22">
    <location>
        <begin position="3693"/>
        <end position="3714"/>
    </location>
</feature>
<dbReference type="PANTHER" id="PTHR24291:SF189">
    <property type="entry name" value="CYTOCHROME P450 4C3-RELATED"/>
    <property type="match status" value="1"/>
</dbReference>
<feature type="region of interest" description="Disordered" evidence="21">
    <location>
        <begin position="922"/>
        <end position="952"/>
    </location>
</feature>
<dbReference type="SMART" id="SM00192">
    <property type="entry name" value="LDLa"/>
    <property type="match status" value="9"/>
</dbReference>
<reference evidence="25" key="1">
    <citation type="journal article" date="2021" name="Mol. Ecol. Resour.">
        <title>Apolygus lucorum genome provides insights into omnivorousness and mesophyll feeding.</title>
        <authorList>
            <person name="Liu Y."/>
            <person name="Liu H."/>
            <person name="Wang H."/>
            <person name="Huang T."/>
            <person name="Liu B."/>
            <person name="Yang B."/>
            <person name="Yin L."/>
            <person name="Li B."/>
            <person name="Zhang Y."/>
            <person name="Zhang S."/>
            <person name="Jiang F."/>
            <person name="Zhang X."/>
            <person name="Ren Y."/>
            <person name="Wang B."/>
            <person name="Wang S."/>
            <person name="Lu Y."/>
            <person name="Wu K."/>
            <person name="Fan W."/>
            <person name="Wang G."/>
        </authorList>
    </citation>
    <scope>NUCLEOTIDE SEQUENCE</scope>
    <source>
        <strain evidence="25">12Hb</strain>
    </source>
</reference>
<dbReference type="Pfam" id="PF00067">
    <property type="entry name" value="p450"/>
    <property type="match status" value="5"/>
</dbReference>
<feature type="disulfide bond" evidence="18">
    <location>
        <begin position="291"/>
        <end position="309"/>
    </location>
</feature>
<dbReference type="SUPFAM" id="SSF57424">
    <property type="entry name" value="LDL receptor-like module"/>
    <property type="match status" value="5"/>
</dbReference>
<feature type="disulfide bond" evidence="18">
    <location>
        <begin position="1703"/>
        <end position="1721"/>
    </location>
</feature>
<keyword evidence="22" id="KW-1133">Transmembrane helix</keyword>
<keyword evidence="6" id="KW-0349">Heme</keyword>
<proteinExistence type="inferred from homology"/>
<dbReference type="Pfam" id="PF00057">
    <property type="entry name" value="Ldl_recept_a"/>
    <property type="match status" value="2"/>
</dbReference>
<dbReference type="OrthoDB" id="10016557at2759"/>
<evidence type="ECO:0000256" key="17">
    <source>
        <dbReference type="ARBA" id="ARBA00023157"/>
    </source>
</evidence>
<dbReference type="GO" id="GO:0004252">
    <property type="term" value="F:serine-type endopeptidase activity"/>
    <property type="evidence" value="ECO:0007669"/>
    <property type="project" value="InterPro"/>
</dbReference>
<dbReference type="SUPFAM" id="SSF50494">
    <property type="entry name" value="Trypsin-like serine proteases"/>
    <property type="match status" value="2"/>
</dbReference>
<dbReference type="EMBL" id="WIXP02000003">
    <property type="protein sequence ID" value="KAF6213419.1"/>
    <property type="molecule type" value="Genomic_DNA"/>
</dbReference>
<evidence type="ECO:0000256" key="8">
    <source>
        <dbReference type="ARBA" id="ARBA00022723"/>
    </source>
</evidence>
<keyword evidence="8" id="KW-0479">Metal-binding</keyword>
<evidence type="ECO:0000256" key="18">
    <source>
        <dbReference type="PROSITE-ProRule" id="PRU00124"/>
    </source>
</evidence>
<dbReference type="InterPro" id="IPR018114">
    <property type="entry name" value="TRYPSIN_HIS"/>
</dbReference>
<comment type="subcellular location">
    <subcellularLocation>
        <location evidence="4">Endoplasmic reticulum membrane</location>
        <topology evidence="4">Peripheral membrane protein</topology>
    </subcellularLocation>
    <subcellularLocation>
        <location evidence="3">Microsome membrane</location>
        <topology evidence="3">Peripheral membrane protein</topology>
    </subcellularLocation>
</comment>
<dbReference type="PRINTS" id="PR00261">
    <property type="entry name" value="LDLRECEPTOR"/>
</dbReference>
<keyword evidence="14" id="KW-0408">Iron</keyword>
<evidence type="ECO:0000256" key="21">
    <source>
        <dbReference type="SAM" id="MobiDB-lite"/>
    </source>
</evidence>
<evidence type="ECO:0000256" key="5">
    <source>
        <dbReference type="ARBA" id="ARBA00010617"/>
    </source>
</evidence>
<feature type="disulfide bond" evidence="18">
    <location>
        <begin position="1241"/>
        <end position="1256"/>
    </location>
</feature>
<dbReference type="InterPro" id="IPR017972">
    <property type="entry name" value="Cyt_P450_CS"/>
</dbReference>
<dbReference type="InterPro" id="IPR023415">
    <property type="entry name" value="LDLR_class-A_CS"/>
</dbReference>
<dbReference type="GO" id="GO:0004497">
    <property type="term" value="F:monooxygenase activity"/>
    <property type="evidence" value="ECO:0007669"/>
    <property type="project" value="UniProtKB-KW"/>
</dbReference>
<evidence type="ECO:0000256" key="1">
    <source>
        <dbReference type="ARBA" id="ARBA00001971"/>
    </source>
</evidence>
<comment type="caution">
    <text evidence="19">Lacks conserved residue(s) required for the propagation of feature annotation.</text>
</comment>
<dbReference type="FunFam" id="1.10.630.10:FF:000035">
    <property type="entry name" value="CYtochrome P450 family"/>
    <property type="match status" value="5"/>
</dbReference>